<keyword evidence="7" id="KW-1185">Reference proteome</keyword>
<dbReference type="GO" id="GO:0004553">
    <property type="term" value="F:hydrolase activity, hydrolyzing O-glycosyl compounds"/>
    <property type="evidence" value="ECO:0007669"/>
    <property type="project" value="InterPro"/>
</dbReference>
<keyword evidence="3" id="KW-0326">Glycosidase</keyword>
<dbReference type="GO" id="GO:0009254">
    <property type="term" value="P:peptidoglycan turnover"/>
    <property type="evidence" value="ECO:0007669"/>
    <property type="project" value="TreeGrafter"/>
</dbReference>
<evidence type="ECO:0000313" key="6">
    <source>
        <dbReference type="EMBL" id="MBF9069218.1"/>
    </source>
</evidence>
<evidence type="ECO:0000259" key="5">
    <source>
        <dbReference type="Pfam" id="PF00933"/>
    </source>
</evidence>
<dbReference type="InterPro" id="IPR036962">
    <property type="entry name" value="Glyco_hydro_3_N_sf"/>
</dbReference>
<dbReference type="GO" id="GO:0005975">
    <property type="term" value="P:carbohydrate metabolic process"/>
    <property type="evidence" value="ECO:0007669"/>
    <property type="project" value="InterPro"/>
</dbReference>
<name>A0A931B7E7_9ACTN</name>
<dbReference type="EMBL" id="JADPRT010000005">
    <property type="protein sequence ID" value="MBF9069218.1"/>
    <property type="molecule type" value="Genomic_DNA"/>
</dbReference>
<evidence type="ECO:0000256" key="3">
    <source>
        <dbReference type="ARBA" id="ARBA00023295"/>
    </source>
</evidence>
<organism evidence="6 7">
    <name type="scientific">Streptacidiphilus fuscans</name>
    <dbReference type="NCBI Taxonomy" id="2789292"/>
    <lineage>
        <taxon>Bacteria</taxon>
        <taxon>Bacillati</taxon>
        <taxon>Actinomycetota</taxon>
        <taxon>Actinomycetes</taxon>
        <taxon>Kitasatosporales</taxon>
        <taxon>Streptomycetaceae</taxon>
        <taxon>Streptacidiphilus</taxon>
    </lineage>
</organism>
<comment type="caution">
    <text evidence="6">The sequence shown here is derived from an EMBL/GenBank/DDBJ whole genome shotgun (WGS) entry which is preliminary data.</text>
</comment>
<dbReference type="InterPro" id="IPR017853">
    <property type="entry name" value="GH"/>
</dbReference>
<accession>A0A931B7E7</accession>
<dbReference type="Gene3D" id="3.20.20.300">
    <property type="entry name" value="Glycoside hydrolase, family 3, N-terminal domain"/>
    <property type="match status" value="1"/>
</dbReference>
<dbReference type="AlphaFoldDB" id="A0A931B7E7"/>
<gene>
    <name evidence="6" type="ORF">I2501_14425</name>
</gene>
<evidence type="ECO:0000256" key="2">
    <source>
        <dbReference type="ARBA" id="ARBA00022801"/>
    </source>
</evidence>
<feature type="domain" description="Glycoside hydrolase family 3 N-terminal" evidence="5">
    <location>
        <begin position="66"/>
        <end position="367"/>
    </location>
</feature>
<feature type="chain" id="PRO_5037335845" evidence="4">
    <location>
        <begin position="29"/>
        <end position="374"/>
    </location>
</feature>
<dbReference type="PANTHER" id="PTHR30480">
    <property type="entry name" value="BETA-HEXOSAMINIDASE-RELATED"/>
    <property type="match status" value="1"/>
</dbReference>
<dbReference type="InterPro" id="IPR006311">
    <property type="entry name" value="TAT_signal"/>
</dbReference>
<evidence type="ECO:0000256" key="4">
    <source>
        <dbReference type="SAM" id="SignalP"/>
    </source>
</evidence>
<sequence length="374" mass="38745">MSRRGALFAGAGLAAAAAGLVSAGPASAASRPAAQSELTRLTPRQQAAQRVVFSYPGATVPRSLLDLIAEGLAGGVILFGDNVTSLAQITAAVAAMKEARRRSPVSSPLLVMTDQEGGEVRRIPGGPTLSEKQIGESAHPSAAAADAGRQAGELLRGAGVNVNLAPVLDVFRTPGDFDDEFQRSYSSDPRVAARCGAAFIRAQQAHGVAATAKHFPGLGSATKEQNTDVGPVTLTASRAQLRSIDEYPYPPAIDAGVRLVMVSWATYPHLDPDRPAGLSERIVKGELRGRLGFRGVTVTDAINAGALTPFGTESQNAVSAANAGMDLILECTRSVSAGVTVVDGLAKALTDDRLSRSEFDAAIARIEALRWALS</sequence>
<keyword evidence="2" id="KW-0378">Hydrolase</keyword>
<evidence type="ECO:0000256" key="1">
    <source>
        <dbReference type="ARBA" id="ARBA00005336"/>
    </source>
</evidence>
<keyword evidence="4" id="KW-0732">Signal</keyword>
<dbReference type="PANTHER" id="PTHR30480:SF14">
    <property type="entry name" value="HYDROLASE, PUTATIVE (AFU_ORTHOLOGUE AFUA_4G13770)-RELATED"/>
    <property type="match status" value="1"/>
</dbReference>
<dbReference type="InterPro" id="IPR050226">
    <property type="entry name" value="NagZ_Beta-hexosaminidase"/>
</dbReference>
<dbReference type="SUPFAM" id="SSF51445">
    <property type="entry name" value="(Trans)glycosidases"/>
    <property type="match status" value="1"/>
</dbReference>
<dbReference type="PROSITE" id="PS51318">
    <property type="entry name" value="TAT"/>
    <property type="match status" value="1"/>
</dbReference>
<protein>
    <submittedName>
        <fullName evidence="6">Beta-N-acetylhexosaminidase</fullName>
    </submittedName>
</protein>
<dbReference type="InterPro" id="IPR001764">
    <property type="entry name" value="Glyco_hydro_3_N"/>
</dbReference>
<comment type="similarity">
    <text evidence="1">Belongs to the glycosyl hydrolase 3 family.</text>
</comment>
<evidence type="ECO:0000313" key="7">
    <source>
        <dbReference type="Proteomes" id="UP000657385"/>
    </source>
</evidence>
<proteinExistence type="inferred from homology"/>
<dbReference type="Proteomes" id="UP000657385">
    <property type="component" value="Unassembled WGS sequence"/>
</dbReference>
<feature type="signal peptide" evidence="4">
    <location>
        <begin position="1"/>
        <end position="28"/>
    </location>
</feature>
<dbReference type="Pfam" id="PF00933">
    <property type="entry name" value="Glyco_hydro_3"/>
    <property type="match status" value="1"/>
</dbReference>
<reference evidence="6" key="1">
    <citation type="submission" date="2020-11" db="EMBL/GenBank/DDBJ databases">
        <title>Isolation and identification of active actinomycetes.</title>
        <authorList>
            <person name="Yu B."/>
        </authorList>
    </citation>
    <scope>NUCLEOTIDE SEQUENCE</scope>
    <source>
        <strain evidence="6">NEAU-YB345</strain>
    </source>
</reference>